<dbReference type="EMBL" id="JBANDL010000002">
    <property type="protein sequence ID" value="MEI2456011.1"/>
    <property type="molecule type" value="Genomic_DNA"/>
</dbReference>
<feature type="compositionally biased region" description="Polar residues" evidence="1">
    <location>
        <begin position="117"/>
        <end position="127"/>
    </location>
</feature>
<organism evidence="2 3">
    <name type="scientific">Lysobacter firmicutimachus</name>
    <dbReference type="NCBI Taxonomy" id="1792846"/>
    <lineage>
        <taxon>Bacteria</taxon>
        <taxon>Pseudomonadati</taxon>
        <taxon>Pseudomonadota</taxon>
        <taxon>Gammaproteobacteria</taxon>
        <taxon>Lysobacterales</taxon>
        <taxon>Lysobacteraceae</taxon>
        <taxon>Lysobacter</taxon>
    </lineage>
</organism>
<comment type="caution">
    <text evidence="2">The sequence shown here is derived from an EMBL/GenBank/DDBJ whole genome shotgun (WGS) entry which is preliminary data.</text>
</comment>
<evidence type="ECO:0000313" key="2">
    <source>
        <dbReference type="EMBL" id="MEI2456011.1"/>
    </source>
</evidence>
<dbReference type="RefSeq" id="WP_336132174.1">
    <property type="nucleotide sequence ID" value="NZ_JBANDL010000002.1"/>
</dbReference>
<feature type="region of interest" description="Disordered" evidence="1">
    <location>
        <begin position="105"/>
        <end position="127"/>
    </location>
</feature>
<dbReference type="Proteomes" id="UP001387215">
    <property type="component" value="Unassembled WGS sequence"/>
</dbReference>
<proteinExistence type="predicted"/>
<evidence type="ECO:0000256" key="1">
    <source>
        <dbReference type="SAM" id="MobiDB-lite"/>
    </source>
</evidence>
<keyword evidence="3" id="KW-1185">Reference proteome</keyword>
<sequence length="127" mass="13393">MSCIAPLAMDIHTPARPAATRTERPIERGAASTASCASVLRRDLSGSHRRNESACAAAFADDADSDGQAANGDKVLFRLSVLFAIVGQDASTMTTLQIAGCRRAGNARRPHRMDTDSGISSMNDCAR</sequence>
<reference evidence="2 3" key="1">
    <citation type="submission" date="2024-02" db="EMBL/GenBank/DDBJ databases">
        <title>Lysobacter Genome Sequencing and Mining.</title>
        <authorList>
            <person name="Bierman J."/>
            <person name="Walker M.C."/>
        </authorList>
    </citation>
    <scope>NUCLEOTIDE SEQUENCE [LARGE SCALE GENOMIC DNA]</scope>
    <source>
        <strain evidence="2 3">PB6250</strain>
    </source>
</reference>
<name>A0ABU8D4T7_9GAMM</name>
<gene>
    <name evidence="2" type="ORF">V2J18_15190</name>
</gene>
<evidence type="ECO:0000313" key="3">
    <source>
        <dbReference type="Proteomes" id="UP001387215"/>
    </source>
</evidence>
<protein>
    <submittedName>
        <fullName evidence="2">Uncharacterized protein</fullName>
    </submittedName>
</protein>
<accession>A0ABU8D4T7</accession>